<dbReference type="GO" id="GO:0005634">
    <property type="term" value="C:nucleus"/>
    <property type="evidence" value="ECO:0007669"/>
    <property type="project" value="TreeGrafter"/>
</dbReference>
<dbReference type="GO" id="GO:0005829">
    <property type="term" value="C:cytosol"/>
    <property type="evidence" value="ECO:0007669"/>
    <property type="project" value="TreeGrafter"/>
</dbReference>
<evidence type="ECO:0000256" key="6">
    <source>
        <dbReference type="ARBA" id="ARBA00022801"/>
    </source>
</evidence>
<evidence type="ECO:0000256" key="3">
    <source>
        <dbReference type="ARBA" id="ARBA00012759"/>
    </source>
</evidence>
<dbReference type="EC" id="3.4.19.12" evidence="3"/>
<proteinExistence type="inferred from homology"/>
<feature type="domain" description="USP" evidence="9">
    <location>
        <begin position="1"/>
        <end position="234"/>
    </location>
</feature>
<keyword evidence="7" id="KW-0788">Thiol protease</keyword>
<keyword evidence="4 10" id="KW-0645">Protease</keyword>
<gene>
    <name evidence="10" type="primary">DOA4_1</name>
    <name evidence="10" type="ORF">LTR09_003295</name>
</gene>
<dbReference type="CDD" id="cd02257">
    <property type="entry name" value="Peptidase_C19"/>
    <property type="match status" value="1"/>
</dbReference>
<name>A0AAJ0GEP0_9PEZI</name>
<dbReference type="InterPro" id="IPR038765">
    <property type="entry name" value="Papain-like_cys_pep_sf"/>
</dbReference>
<dbReference type="GO" id="GO:0004843">
    <property type="term" value="F:cysteine-type deubiquitinase activity"/>
    <property type="evidence" value="ECO:0007669"/>
    <property type="project" value="UniProtKB-EC"/>
</dbReference>
<dbReference type="InterPro" id="IPR001394">
    <property type="entry name" value="Peptidase_C19_UCH"/>
</dbReference>
<dbReference type="PROSITE" id="PS50235">
    <property type="entry name" value="USP_3"/>
    <property type="match status" value="1"/>
</dbReference>
<evidence type="ECO:0000256" key="4">
    <source>
        <dbReference type="ARBA" id="ARBA00022670"/>
    </source>
</evidence>
<evidence type="ECO:0000256" key="1">
    <source>
        <dbReference type="ARBA" id="ARBA00000707"/>
    </source>
</evidence>
<dbReference type="GO" id="GO:0006508">
    <property type="term" value="P:proteolysis"/>
    <property type="evidence" value="ECO:0007669"/>
    <property type="project" value="UniProtKB-KW"/>
</dbReference>
<evidence type="ECO:0000313" key="11">
    <source>
        <dbReference type="Proteomes" id="UP001271007"/>
    </source>
</evidence>
<dbReference type="InterPro" id="IPR018200">
    <property type="entry name" value="USP_CS"/>
</dbReference>
<feature type="region of interest" description="Disordered" evidence="8">
    <location>
        <begin position="27"/>
        <end position="58"/>
    </location>
</feature>
<evidence type="ECO:0000256" key="8">
    <source>
        <dbReference type="SAM" id="MobiDB-lite"/>
    </source>
</evidence>
<dbReference type="GO" id="GO:0016579">
    <property type="term" value="P:protein deubiquitination"/>
    <property type="evidence" value="ECO:0007669"/>
    <property type="project" value="InterPro"/>
</dbReference>
<evidence type="ECO:0000259" key="9">
    <source>
        <dbReference type="PROSITE" id="PS50235"/>
    </source>
</evidence>
<comment type="catalytic activity">
    <reaction evidence="1">
        <text>Thiol-dependent hydrolysis of ester, thioester, amide, peptide and isopeptide bonds formed by the C-terminal Gly of ubiquitin (a 76-residue protein attached to proteins as an intracellular targeting signal).</text>
        <dbReference type="EC" id="3.4.19.12"/>
    </reaction>
</comment>
<dbReference type="PANTHER" id="PTHR24006">
    <property type="entry name" value="UBIQUITIN CARBOXYL-TERMINAL HYDROLASE"/>
    <property type="match status" value="1"/>
</dbReference>
<evidence type="ECO:0000313" key="10">
    <source>
        <dbReference type="EMBL" id="KAK3056059.1"/>
    </source>
</evidence>
<dbReference type="SUPFAM" id="SSF54001">
    <property type="entry name" value="Cysteine proteinases"/>
    <property type="match status" value="1"/>
</dbReference>
<keyword evidence="6 10" id="KW-0378">Hydrolase</keyword>
<keyword evidence="11" id="KW-1185">Reference proteome</keyword>
<dbReference type="Gene3D" id="3.90.70.10">
    <property type="entry name" value="Cysteine proteinases"/>
    <property type="match status" value="1"/>
</dbReference>
<organism evidence="10 11">
    <name type="scientific">Extremus antarcticus</name>
    <dbReference type="NCBI Taxonomy" id="702011"/>
    <lineage>
        <taxon>Eukaryota</taxon>
        <taxon>Fungi</taxon>
        <taxon>Dikarya</taxon>
        <taxon>Ascomycota</taxon>
        <taxon>Pezizomycotina</taxon>
        <taxon>Dothideomycetes</taxon>
        <taxon>Dothideomycetidae</taxon>
        <taxon>Mycosphaerellales</taxon>
        <taxon>Extremaceae</taxon>
        <taxon>Extremus</taxon>
    </lineage>
</organism>
<accession>A0AAJ0GEP0</accession>
<dbReference type="PANTHER" id="PTHR24006:SF758">
    <property type="entry name" value="UBIQUITIN CARBOXYL-TERMINAL HYDROLASE 36"/>
    <property type="match status" value="1"/>
</dbReference>
<comment type="similarity">
    <text evidence="2">Belongs to the peptidase C19 family.</text>
</comment>
<sequence length="236" mass="26620">MAEEIESKVQSDAFDFMNYLVDMLENGERMPTHRRSGSCSRSDTKRNGRATNAGVPTGAMQDMTRYMGSLTSYLRMNGYQEEPDIRCTSNDCISKYGEKSDGAPRIRFTFITEAPEILVVRIPRFQAVWEEGEDVTSKISDVVRFDEYLNLGEFTRYKQPLMYRLQGVVAHGGESIDGGHYIAAVRQPDGINFRTVNDGVVIQECLGTGDVLELQKPSADGVQFEPYVLFYSKFDV</sequence>
<evidence type="ECO:0000256" key="2">
    <source>
        <dbReference type="ARBA" id="ARBA00009085"/>
    </source>
</evidence>
<dbReference type="InterPro" id="IPR028889">
    <property type="entry name" value="USP"/>
</dbReference>
<dbReference type="Proteomes" id="UP001271007">
    <property type="component" value="Unassembled WGS sequence"/>
</dbReference>
<reference evidence="10" key="1">
    <citation type="submission" date="2023-04" db="EMBL/GenBank/DDBJ databases">
        <title>Black Yeasts Isolated from many extreme environments.</title>
        <authorList>
            <person name="Coleine C."/>
            <person name="Stajich J.E."/>
            <person name="Selbmann L."/>
        </authorList>
    </citation>
    <scope>NUCLEOTIDE SEQUENCE</scope>
    <source>
        <strain evidence="10">CCFEE 5312</strain>
    </source>
</reference>
<dbReference type="InterPro" id="IPR050164">
    <property type="entry name" value="Peptidase_C19"/>
</dbReference>
<comment type="caution">
    <text evidence="10">The sequence shown here is derived from an EMBL/GenBank/DDBJ whole genome shotgun (WGS) entry which is preliminary data.</text>
</comment>
<dbReference type="Pfam" id="PF00443">
    <property type="entry name" value="UCH"/>
    <property type="match status" value="1"/>
</dbReference>
<evidence type="ECO:0000256" key="7">
    <source>
        <dbReference type="ARBA" id="ARBA00022807"/>
    </source>
</evidence>
<protein>
    <recommendedName>
        <fullName evidence="3">ubiquitinyl hydrolase 1</fullName>
        <ecNumber evidence="3">3.4.19.12</ecNumber>
    </recommendedName>
</protein>
<dbReference type="PROSITE" id="PS00973">
    <property type="entry name" value="USP_2"/>
    <property type="match status" value="1"/>
</dbReference>
<dbReference type="EMBL" id="JAWDJX010000007">
    <property type="protein sequence ID" value="KAK3056059.1"/>
    <property type="molecule type" value="Genomic_DNA"/>
</dbReference>
<keyword evidence="5" id="KW-0833">Ubl conjugation pathway</keyword>
<dbReference type="AlphaFoldDB" id="A0AAJ0GEP0"/>
<evidence type="ECO:0000256" key="5">
    <source>
        <dbReference type="ARBA" id="ARBA00022786"/>
    </source>
</evidence>